<dbReference type="InterPro" id="IPR015424">
    <property type="entry name" value="PyrdxlP-dep_Trfase"/>
</dbReference>
<organism evidence="1 2">
    <name type="scientific">Novilysobacter selenitireducens</name>
    <dbReference type="NCBI Taxonomy" id="2872639"/>
    <lineage>
        <taxon>Bacteria</taxon>
        <taxon>Pseudomonadati</taxon>
        <taxon>Pseudomonadota</taxon>
        <taxon>Gammaproteobacteria</taxon>
        <taxon>Lysobacterales</taxon>
        <taxon>Lysobacteraceae</taxon>
        <taxon>Novilysobacter</taxon>
    </lineage>
</organism>
<dbReference type="Gene3D" id="3.40.640.10">
    <property type="entry name" value="Type I PLP-dependent aspartate aminotransferase-like (Major domain)"/>
    <property type="match status" value="1"/>
</dbReference>
<accession>A0ABS7TA08</accession>
<reference evidence="1 2" key="1">
    <citation type="submission" date="2021-09" db="EMBL/GenBank/DDBJ databases">
        <title>Lysobacter sp. 13A isolated from the river sediment.</title>
        <authorList>
            <person name="Liu H."/>
            <person name="Li S."/>
            <person name="Mao S."/>
        </authorList>
    </citation>
    <scope>NUCLEOTIDE SEQUENCE [LARGE SCALE GENOMIC DNA]</scope>
    <source>
        <strain evidence="1 2">13A</strain>
    </source>
</reference>
<feature type="non-terminal residue" evidence="1">
    <location>
        <position position="75"/>
    </location>
</feature>
<keyword evidence="1" id="KW-0032">Aminotransferase</keyword>
<protein>
    <submittedName>
        <fullName evidence="1">Succinyldiaminopimelate transaminase</fullName>
        <ecNumber evidence="1">2.6.1.17</ecNumber>
    </submittedName>
</protein>
<name>A0ABS7TA08_9GAMM</name>
<dbReference type="InterPro" id="IPR015421">
    <property type="entry name" value="PyrdxlP-dep_Trfase_major"/>
</dbReference>
<gene>
    <name evidence="1" type="ORF">K6753_14480</name>
</gene>
<evidence type="ECO:0000313" key="2">
    <source>
        <dbReference type="Proteomes" id="UP001430954"/>
    </source>
</evidence>
<dbReference type="EMBL" id="JAINZW010000072">
    <property type="protein sequence ID" value="MBZ4040731.1"/>
    <property type="molecule type" value="Genomic_DNA"/>
</dbReference>
<evidence type="ECO:0000313" key="1">
    <source>
        <dbReference type="EMBL" id="MBZ4040731.1"/>
    </source>
</evidence>
<dbReference type="Proteomes" id="UP001430954">
    <property type="component" value="Unassembled WGS sequence"/>
</dbReference>
<keyword evidence="2" id="KW-1185">Reference proteome</keyword>
<keyword evidence="1" id="KW-0808">Transferase</keyword>
<dbReference type="SUPFAM" id="SSF53383">
    <property type="entry name" value="PLP-dependent transferases"/>
    <property type="match status" value="1"/>
</dbReference>
<sequence>MSRRNVSASLPTFPWDTIAEARRKAQSHPDGIVDLSMGTPVDPAPGVAIAALTAAGDAHGYPQVWGTPALRAGIL</sequence>
<dbReference type="EC" id="2.6.1.17" evidence="1"/>
<comment type="caution">
    <text evidence="1">The sequence shown here is derived from an EMBL/GenBank/DDBJ whole genome shotgun (WGS) entry which is preliminary data.</text>
</comment>
<proteinExistence type="predicted"/>
<dbReference type="GO" id="GO:0009016">
    <property type="term" value="F:succinyldiaminopimelate transaminase activity"/>
    <property type="evidence" value="ECO:0007669"/>
    <property type="project" value="UniProtKB-EC"/>
</dbReference>